<keyword evidence="3" id="KW-1003">Cell membrane</keyword>
<feature type="transmembrane region" description="Helical" evidence="7">
    <location>
        <begin position="177"/>
        <end position="196"/>
    </location>
</feature>
<gene>
    <name evidence="9" type="ORF">QGM71_07545</name>
</gene>
<evidence type="ECO:0000256" key="5">
    <source>
        <dbReference type="ARBA" id="ARBA00022989"/>
    </source>
</evidence>
<feature type="transmembrane region" description="Helical" evidence="7">
    <location>
        <begin position="281"/>
        <end position="307"/>
    </location>
</feature>
<keyword evidence="4 7" id="KW-0812">Transmembrane</keyword>
<keyword evidence="2 7" id="KW-0813">Transport</keyword>
<keyword evidence="6 7" id="KW-0472">Membrane</keyword>
<evidence type="ECO:0000256" key="1">
    <source>
        <dbReference type="ARBA" id="ARBA00004651"/>
    </source>
</evidence>
<protein>
    <submittedName>
        <fullName evidence="9">ABC transporter permease</fullName>
    </submittedName>
</protein>
<reference evidence="9 10" key="1">
    <citation type="journal article" date="2024" name="Int. J. Syst. Evol. Microbiol.">
        <title>Virgibacillus tibetensis sp. nov., isolated from salt lake on the Tibetan Plateau of China.</title>
        <authorList>
            <person name="Phurbu D."/>
            <person name="Liu Z.-X."/>
            <person name="Wang R."/>
            <person name="Zheng Y.-Y."/>
            <person name="Liu H.-C."/>
            <person name="Zhou Y.-G."/>
            <person name="Yu Y.-J."/>
            <person name="Li A.-H."/>
        </authorList>
    </citation>
    <scope>NUCLEOTIDE SEQUENCE [LARGE SCALE GENOMIC DNA]</scope>
    <source>
        <strain evidence="9 10">C22-A2</strain>
    </source>
</reference>
<dbReference type="SUPFAM" id="SSF161098">
    <property type="entry name" value="MetI-like"/>
    <property type="match status" value="1"/>
</dbReference>
<dbReference type="Proteomes" id="UP001335737">
    <property type="component" value="Unassembled WGS sequence"/>
</dbReference>
<dbReference type="InterPro" id="IPR035906">
    <property type="entry name" value="MetI-like_sf"/>
</dbReference>
<organism evidence="9 10">
    <name type="scientific">Virgibacillus tibetensis</name>
    <dbReference type="NCBI Taxonomy" id="3042313"/>
    <lineage>
        <taxon>Bacteria</taxon>
        <taxon>Bacillati</taxon>
        <taxon>Bacillota</taxon>
        <taxon>Bacilli</taxon>
        <taxon>Bacillales</taxon>
        <taxon>Bacillaceae</taxon>
        <taxon>Virgibacillus</taxon>
    </lineage>
</organism>
<evidence type="ECO:0000313" key="10">
    <source>
        <dbReference type="Proteomes" id="UP001335737"/>
    </source>
</evidence>
<evidence type="ECO:0000256" key="7">
    <source>
        <dbReference type="RuleBase" id="RU363032"/>
    </source>
</evidence>
<dbReference type="PANTHER" id="PTHR43163">
    <property type="entry name" value="DIPEPTIDE TRANSPORT SYSTEM PERMEASE PROTEIN DPPB-RELATED"/>
    <property type="match status" value="1"/>
</dbReference>
<keyword evidence="5 7" id="KW-1133">Transmembrane helix</keyword>
<proteinExistence type="inferred from homology"/>
<dbReference type="PROSITE" id="PS50928">
    <property type="entry name" value="ABC_TM1"/>
    <property type="match status" value="1"/>
</dbReference>
<evidence type="ECO:0000256" key="4">
    <source>
        <dbReference type="ARBA" id="ARBA00022692"/>
    </source>
</evidence>
<accession>A0ABU6KDD7</accession>
<evidence type="ECO:0000256" key="3">
    <source>
        <dbReference type="ARBA" id="ARBA00022475"/>
    </source>
</evidence>
<dbReference type="EMBL" id="JARZFX010000002">
    <property type="protein sequence ID" value="MEC5423351.1"/>
    <property type="molecule type" value="Genomic_DNA"/>
</dbReference>
<feature type="domain" description="ABC transmembrane type-1" evidence="8">
    <location>
        <begin position="95"/>
        <end position="304"/>
    </location>
</feature>
<name>A0ABU6KDD7_9BACI</name>
<feature type="transmembrane region" description="Helical" evidence="7">
    <location>
        <begin position="12"/>
        <end position="30"/>
    </location>
</feature>
<comment type="caution">
    <text evidence="9">The sequence shown here is derived from an EMBL/GenBank/DDBJ whole genome shotgun (WGS) entry which is preliminary data.</text>
</comment>
<dbReference type="RefSeq" id="WP_327606906.1">
    <property type="nucleotide sequence ID" value="NZ_JARZFX010000002.1"/>
</dbReference>
<dbReference type="Pfam" id="PF00528">
    <property type="entry name" value="BPD_transp_1"/>
    <property type="match status" value="1"/>
</dbReference>
<evidence type="ECO:0000256" key="6">
    <source>
        <dbReference type="ARBA" id="ARBA00023136"/>
    </source>
</evidence>
<feature type="transmembrane region" description="Helical" evidence="7">
    <location>
        <begin position="132"/>
        <end position="157"/>
    </location>
</feature>
<comment type="subcellular location">
    <subcellularLocation>
        <location evidence="1 7">Cell membrane</location>
        <topology evidence="1 7">Multi-pass membrane protein</topology>
    </subcellularLocation>
</comment>
<feature type="transmembrane region" description="Helical" evidence="7">
    <location>
        <begin position="236"/>
        <end position="261"/>
    </location>
</feature>
<dbReference type="InterPro" id="IPR045621">
    <property type="entry name" value="BPD_transp_1_N"/>
</dbReference>
<dbReference type="Gene3D" id="1.10.3720.10">
    <property type="entry name" value="MetI-like"/>
    <property type="match status" value="1"/>
</dbReference>
<dbReference type="CDD" id="cd06261">
    <property type="entry name" value="TM_PBP2"/>
    <property type="match status" value="1"/>
</dbReference>
<dbReference type="Pfam" id="PF19300">
    <property type="entry name" value="BPD_transp_1_N"/>
    <property type="match status" value="1"/>
</dbReference>
<evidence type="ECO:0000313" key="9">
    <source>
        <dbReference type="EMBL" id="MEC5423351.1"/>
    </source>
</evidence>
<comment type="similarity">
    <text evidence="7">Belongs to the binding-protein-dependent transport system permease family.</text>
</comment>
<feature type="transmembrane region" description="Helical" evidence="7">
    <location>
        <begin position="99"/>
        <end position="120"/>
    </location>
</feature>
<sequence>MKAYIMKRLLSMIPVLLIVAVFVFFLIHLIPGDPASVILGPDATPAEVAHLQNELGLNLPIYEQFFHWFTGVIQGDLGTSVYMNMPVLKAFIEHIGPTLSLAILAQGISILIAIPIGVIAARRRGTNIDSVFMILAMLGMSIPSFLLALLLMLVFGVHLNWLPVAGYQSLSAGLWNFAKYLILPAISLGAIQAAVISRMTRSSMIDILSMNYIKTAKAKGVKQRAVIYKHAFRNSLIPILTILGETFGSLITGAVVTETVFNLPGIGQLVINAITRRDYAVIQGTILLVAATYLVLNLIIDLMYGVVDPRVRLNRK</sequence>
<evidence type="ECO:0000259" key="8">
    <source>
        <dbReference type="PROSITE" id="PS50928"/>
    </source>
</evidence>
<dbReference type="PANTHER" id="PTHR43163:SF6">
    <property type="entry name" value="DIPEPTIDE TRANSPORT SYSTEM PERMEASE PROTEIN DPPB-RELATED"/>
    <property type="match status" value="1"/>
</dbReference>
<keyword evidence="10" id="KW-1185">Reference proteome</keyword>
<evidence type="ECO:0000256" key="2">
    <source>
        <dbReference type="ARBA" id="ARBA00022448"/>
    </source>
</evidence>
<dbReference type="InterPro" id="IPR000515">
    <property type="entry name" value="MetI-like"/>
</dbReference>